<evidence type="ECO:0000256" key="1">
    <source>
        <dbReference type="ARBA" id="ARBA00010169"/>
    </source>
</evidence>
<dbReference type="InterPro" id="IPR015867">
    <property type="entry name" value="N-reg_PII/ATP_PRibTrfase_C"/>
</dbReference>
<evidence type="ECO:0000313" key="2">
    <source>
        <dbReference type="EMBL" id="PAT38654.1"/>
    </source>
</evidence>
<dbReference type="AlphaFoldDB" id="A0A2A2ALQ6"/>
<dbReference type="PANTHER" id="PTHR23419">
    <property type="entry name" value="DIVALENT CATION TOLERANCE CUTA-RELATED"/>
    <property type="match status" value="1"/>
</dbReference>
<dbReference type="RefSeq" id="WP_095538934.1">
    <property type="nucleotide sequence ID" value="NZ_NSJB01000001.1"/>
</dbReference>
<dbReference type="GO" id="GO:0005507">
    <property type="term" value="F:copper ion binding"/>
    <property type="evidence" value="ECO:0007669"/>
    <property type="project" value="TreeGrafter"/>
</dbReference>
<comment type="similarity">
    <text evidence="1">Belongs to the CutA family.</text>
</comment>
<proteinExistence type="inferred from homology"/>
<dbReference type="Proteomes" id="UP000218054">
    <property type="component" value="Unassembled WGS sequence"/>
</dbReference>
<keyword evidence="3" id="KW-1185">Reference proteome</keyword>
<comment type="caution">
    <text evidence="2">The sequence shown here is derived from an EMBL/GenBank/DDBJ whole genome shotgun (WGS) entry which is preliminary data.</text>
</comment>
<dbReference type="InterPro" id="IPR004323">
    <property type="entry name" value="Ion_tolerance_CutA"/>
</dbReference>
<accession>A0A2A2ALQ6</accession>
<organism evidence="2 3">
    <name type="scientific">Vandammella animalimorsus</name>
    <dbReference type="NCBI Taxonomy" id="2029117"/>
    <lineage>
        <taxon>Bacteria</taxon>
        <taxon>Pseudomonadati</taxon>
        <taxon>Pseudomonadota</taxon>
        <taxon>Betaproteobacteria</taxon>
        <taxon>Burkholderiales</taxon>
        <taxon>Comamonadaceae</taxon>
        <taxon>Vandammella</taxon>
    </lineage>
</organism>
<dbReference type="InterPro" id="IPR011322">
    <property type="entry name" value="N-reg_PII-like_a/b"/>
</dbReference>
<dbReference type="Gene3D" id="3.30.70.120">
    <property type="match status" value="1"/>
</dbReference>
<sequence length="105" mass="11807">MELLIVVTTVAQQADARRLAQQAVTQGLAACVHIDAIDSVYQWQGQVEQQPEWRLWFKTTPSGHAALCDWLQAQHPYELPALYTLTPSHTTAPFAAWLQQQVRAP</sequence>
<name>A0A2A2ALQ6_9BURK</name>
<dbReference type="PANTHER" id="PTHR23419:SF8">
    <property type="entry name" value="FI09726P"/>
    <property type="match status" value="1"/>
</dbReference>
<dbReference type="Pfam" id="PF03091">
    <property type="entry name" value="CutA1"/>
    <property type="match status" value="1"/>
</dbReference>
<protein>
    <submittedName>
        <fullName evidence="2">Cytochrome C biogenesis protein</fullName>
    </submittedName>
</protein>
<dbReference type="GO" id="GO:0010038">
    <property type="term" value="P:response to metal ion"/>
    <property type="evidence" value="ECO:0007669"/>
    <property type="project" value="InterPro"/>
</dbReference>
<gene>
    <name evidence="2" type="ORF">CK625_04175</name>
</gene>
<dbReference type="SUPFAM" id="SSF54913">
    <property type="entry name" value="GlnB-like"/>
    <property type="match status" value="1"/>
</dbReference>
<dbReference type="EMBL" id="NSJB01000001">
    <property type="protein sequence ID" value="PAT38654.1"/>
    <property type="molecule type" value="Genomic_DNA"/>
</dbReference>
<evidence type="ECO:0000313" key="3">
    <source>
        <dbReference type="Proteomes" id="UP000218054"/>
    </source>
</evidence>
<reference evidence="2 3" key="1">
    <citation type="submission" date="2017-08" db="EMBL/GenBank/DDBJ databases">
        <title>WGS of Clinical strains of the CDC Group NO-1 linked to zoonotic infections in humans.</title>
        <authorList>
            <person name="Bernier A.-M."/>
            <person name="Bernard K."/>
        </authorList>
    </citation>
    <scope>NUCLEOTIDE SEQUENCE [LARGE SCALE GENOMIC DNA]</scope>
    <source>
        <strain evidence="2 3">NML00-0135</strain>
    </source>
</reference>